<comment type="similarity">
    <text evidence="1">Belongs to the terpene synthase family.</text>
</comment>
<dbReference type="GO" id="GO:0000287">
    <property type="term" value="F:magnesium ion binding"/>
    <property type="evidence" value="ECO:0007669"/>
    <property type="project" value="TreeGrafter"/>
</dbReference>
<evidence type="ECO:0000313" key="2">
    <source>
        <dbReference type="EMBL" id="KAF2864750.1"/>
    </source>
</evidence>
<organism evidence="2 3">
    <name type="scientific">Massariosphaeria phaeospora</name>
    <dbReference type="NCBI Taxonomy" id="100035"/>
    <lineage>
        <taxon>Eukaryota</taxon>
        <taxon>Fungi</taxon>
        <taxon>Dikarya</taxon>
        <taxon>Ascomycota</taxon>
        <taxon>Pezizomycotina</taxon>
        <taxon>Dothideomycetes</taxon>
        <taxon>Pleosporomycetidae</taxon>
        <taxon>Pleosporales</taxon>
        <taxon>Pleosporales incertae sedis</taxon>
        <taxon>Massariosphaeria</taxon>
    </lineage>
</organism>
<dbReference type="PANTHER" id="PTHR31739">
    <property type="entry name" value="ENT-COPALYL DIPHOSPHATE SYNTHASE, CHLOROPLASTIC"/>
    <property type="match status" value="1"/>
</dbReference>
<accession>A0A7C8I4E3</accession>
<evidence type="ECO:0000313" key="3">
    <source>
        <dbReference type="Proteomes" id="UP000481861"/>
    </source>
</evidence>
<dbReference type="AlphaFoldDB" id="A0A7C8I4E3"/>
<evidence type="ECO:0000256" key="1">
    <source>
        <dbReference type="ARBA" id="ARBA00006333"/>
    </source>
</evidence>
<dbReference type="InterPro" id="IPR008930">
    <property type="entry name" value="Terpenoid_cyclase/PrenylTrfase"/>
</dbReference>
<dbReference type="GO" id="GO:0010333">
    <property type="term" value="F:terpene synthase activity"/>
    <property type="evidence" value="ECO:0007669"/>
    <property type="project" value="InterPro"/>
</dbReference>
<feature type="non-terminal residue" evidence="2">
    <location>
        <position position="1"/>
    </location>
</feature>
<protein>
    <recommendedName>
        <fullName evidence="4">Terpenoid cyclases/protein prenyltransferase alpha-alpha toroid</fullName>
    </recommendedName>
</protein>
<dbReference type="SUPFAM" id="SSF48239">
    <property type="entry name" value="Terpenoid cyclases/Protein prenyltransferases"/>
    <property type="match status" value="1"/>
</dbReference>
<reference evidence="2 3" key="1">
    <citation type="submission" date="2020-01" db="EMBL/GenBank/DDBJ databases">
        <authorList>
            <consortium name="DOE Joint Genome Institute"/>
            <person name="Haridas S."/>
            <person name="Albert R."/>
            <person name="Binder M."/>
            <person name="Bloem J."/>
            <person name="Labutti K."/>
            <person name="Salamov A."/>
            <person name="Andreopoulos B."/>
            <person name="Baker S.E."/>
            <person name="Barry K."/>
            <person name="Bills G."/>
            <person name="Bluhm B.H."/>
            <person name="Cannon C."/>
            <person name="Castanera R."/>
            <person name="Culley D.E."/>
            <person name="Daum C."/>
            <person name="Ezra D."/>
            <person name="Gonzalez J.B."/>
            <person name="Henrissat B."/>
            <person name="Kuo A."/>
            <person name="Liang C."/>
            <person name="Lipzen A."/>
            <person name="Lutzoni F."/>
            <person name="Magnuson J."/>
            <person name="Mondo S."/>
            <person name="Nolan M."/>
            <person name="Ohm R."/>
            <person name="Pangilinan J."/>
            <person name="Park H.-J.H."/>
            <person name="Ramirez L."/>
            <person name="Alfaro M."/>
            <person name="Sun H."/>
            <person name="Tritt A."/>
            <person name="Yoshinaga Y."/>
            <person name="Zwiers L.-H.L."/>
            <person name="Turgeon B.G."/>
            <person name="Goodwin S.B."/>
            <person name="Spatafora J.W."/>
            <person name="Crous P.W."/>
            <person name="Grigoriev I.V."/>
        </authorList>
    </citation>
    <scope>NUCLEOTIDE SEQUENCE [LARGE SCALE GENOMIC DNA]</scope>
    <source>
        <strain evidence="2 3">CBS 611.86</strain>
    </source>
</reference>
<dbReference type="Gene3D" id="1.50.10.160">
    <property type="match status" value="1"/>
</dbReference>
<evidence type="ECO:0008006" key="4">
    <source>
        <dbReference type="Google" id="ProtNLM"/>
    </source>
</evidence>
<keyword evidence="3" id="KW-1185">Reference proteome</keyword>
<dbReference type="Proteomes" id="UP000481861">
    <property type="component" value="Unassembled WGS sequence"/>
</dbReference>
<dbReference type="EMBL" id="JAADJZ010000040">
    <property type="protein sequence ID" value="KAF2864750.1"/>
    <property type="molecule type" value="Genomic_DNA"/>
</dbReference>
<dbReference type="OrthoDB" id="2343925at2759"/>
<dbReference type="InterPro" id="IPR050148">
    <property type="entry name" value="Terpene_synthase-like"/>
</dbReference>
<dbReference type="GO" id="GO:0016102">
    <property type="term" value="P:diterpenoid biosynthetic process"/>
    <property type="evidence" value="ECO:0007669"/>
    <property type="project" value="TreeGrafter"/>
</dbReference>
<dbReference type="PANTHER" id="PTHR31739:SF25">
    <property type="entry name" value="(E,E)-GERANYLLINALOOL SYNTHASE"/>
    <property type="match status" value="1"/>
</dbReference>
<comment type="caution">
    <text evidence="2">The sequence shown here is derived from an EMBL/GenBank/DDBJ whole genome shotgun (WGS) entry which is preliminary data.</text>
</comment>
<gene>
    <name evidence="2" type="ORF">BDV95DRAFT_446070</name>
</gene>
<sequence length="107" mass="12067">LFPEAYDYLKKTQSEDGSWAAETSDADGIINTLAALLALKKQERKFEAARADNARRCEAAEASLRRMLQRWDLEATDRVGLEILVPNLLKLLEVEGLDFDFPARKAL</sequence>
<name>A0A7C8I4E3_9PLEO</name>
<proteinExistence type="inferred from homology"/>
<feature type="non-terminal residue" evidence="2">
    <location>
        <position position="107"/>
    </location>
</feature>